<evidence type="ECO:0000313" key="17">
    <source>
        <dbReference type="Proteomes" id="UP001212411"/>
    </source>
</evidence>
<dbReference type="FunFam" id="3.40.50.620:FF:000003">
    <property type="entry name" value="Leucine--tRNA ligase"/>
    <property type="match status" value="1"/>
</dbReference>
<dbReference type="HAMAP" id="MF_00049_B">
    <property type="entry name" value="Leu_tRNA_synth_B"/>
    <property type="match status" value="1"/>
</dbReference>
<dbReference type="PANTHER" id="PTHR43740:SF2">
    <property type="entry name" value="LEUCINE--TRNA LIGASE, MITOCHONDRIAL"/>
    <property type="match status" value="1"/>
</dbReference>
<evidence type="ECO:0000256" key="3">
    <source>
        <dbReference type="ARBA" id="ARBA00013164"/>
    </source>
</evidence>
<evidence type="ECO:0000259" key="15">
    <source>
        <dbReference type="Pfam" id="PF13603"/>
    </source>
</evidence>
<dbReference type="SUPFAM" id="SSF50677">
    <property type="entry name" value="ValRS/IleRS/LeuRS editing domain"/>
    <property type="match status" value="1"/>
</dbReference>
<dbReference type="SUPFAM" id="SSF52374">
    <property type="entry name" value="Nucleotidylyl transferase"/>
    <property type="match status" value="1"/>
</dbReference>
<dbReference type="GeneID" id="80875152"/>
<keyword evidence="4 11" id="KW-0436">Ligase</keyword>
<comment type="catalytic activity">
    <reaction evidence="10">
        <text>tRNA(Leu) + L-leucine + ATP = L-leucyl-tRNA(Leu) + AMP + diphosphate</text>
        <dbReference type="Rhea" id="RHEA:11688"/>
        <dbReference type="Rhea" id="RHEA-COMP:9613"/>
        <dbReference type="Rhea" id="RHEA-COMP:9622"/>
        <dbReference type="ChEBI" id="CHEBI:30616"/>
        <dbReference type="ChEBI" id="CHEBI:33019"/>
        <dbReference type="ChEBI" id="CHEBI:57427"/>
        <dbReference type="ChEBI" id="CHEBI:78442"/>
        <dbReference type="ChEBI" id="CHEBI:78494"/>
        <dbReference type="ChEBI" id="CHEBI:456215"/>
        <dbReference type="EC" id="6.1.1.4"/>
    </reaction>
</comment>
<dbReference type="PRINTS" id="PR00985">
    <property type="entry name" value="TRNASYNTHLEU"/>
</dbReference>
<feature type="domain" description="Methionyl/Leucyl tRNA synthetase" evidence="14">
    <location>
        <begin position="64"/>
        <end position="201"/>
    </location>
</feature>
<keyword evidence="7 11" id="KW-0648">Protein biosynthesis</keyword>
<dbReference type="InterPro" id="IPR009080">
    <property type="entry name" value="tRNAsynth_Ia_anticodon-bd"/>
</dbReference>
<dbReference type="PROSITE" id="PS00178">
    <property type="entry name" value="AA_TRNA_LIGASE_I"/>
    <property type="match status" value="1"/>
</dbReference>
<evidence type="ECO:0000256" key="7">
    <source>
        <dbReference type="ARBA" id="ARBA00022917"/>
    </source>
</evidence>
<dbReference type="SUPFAM" id="SSF47323">
    <property type="entry name" value="Anticodon-binding domain of a subclass of class I aminoacyl-tRNA synthetases"/>
    <property type="match status" value="1"/>
</dbReference>
<dbReference type="Pfam" id="PF09334">
    <property type="entry name" value="tRNA-synt_1g"/>
    <property type="match status" value="1"/>
</dbReference>
<dbReference type="AlphaFoldDB" id="A0AAF0ARR6"/>
<evidence type="ECO:0000256" key="8">
    <source>
        <dbReference type="ARBA" id="ARBA00023146"/>
    </source>
</evidence>
<evidence type="ECO:0000256" key="1">
    <source>
        <dbReference type="ARBA" id="ARBA00004305"/>
    </source>
</evidence>
<dbReference type="GO" id="GO:0006429">
    <property type="term" value="P:leucyl-tRNA aminoacylation"/>
    <property type="evidence" value="ECO:0007669"/>
    <property type="project" value="InterPro"/>
</dbReference>
<dbReference type="RefSeq" id="XP_056034849.1">
    <property type="nucleotide sequence ID" value="XM_056180463.1"/>
</dbReference>
<evidence type="ECO:0000256" key="2">
    <source>
        <dbReference type="ARBA" id="ARBA00005594"/>
    </source>
</evidence>
<comment type="subcellular location">
    <subcellularLocation>
        <location evidence="1">Mitochondrion matrix</location>
    </subcellularLocation>
</comment>
<dbReference type="InterPro" id="IPR015413">
    <property type="entry name" value="Methionyl/Leucyl_tRNA_Synth"/>
</dbReference>
<dbReference type="InterPro" id="IPR002300">
    <property type="entry name" value="aa-tRNA-synth_Ia"/>
</dbReference>
<evidence type="ECO:0000256" key="10">
    <source>
        <dbReference type="ARBA" id="ARBA00047469"/>
    </source>
</evidence>
<dbReference type="EC" id="6.1.1.4" evidence="3"/>
<dbReference type="FunFam" id="1.10.730.10:FF:000002">
    <property type="entry name" value="Leucine--tRNA ligase"/>
    <property type="match status" value="1"/>
</dbReference>
<dbReference type="GO" id="GO:0002161">
    <property type="term" value="F:aminoacyl-tRNA deacylase activity"/>
    <property type="evidence" value="ECO:0007669"/>
    <property type="project" value="InterPro"/>
</dbReference>
<accession>A0AAF0ARR6</accession>
<keyword evidence="5 11" id="KW-0547">Nucleotide-binding</keyword>
<comment type="similarity">
    <text evidence="2 11">Belongs to the class-I aminoacyl-tRNA synthetase family.</text>
</comment>
<organism evidence="16 17">
    <name type="scientific">Schizosaccharomyces osmophilus</name>
    <dbReference type="NCBI Taxonomy" id="2545709"/>
    <lineage>
        <taxon>Eukaryota</taxon>
        <taxon>Fungi</taxon>
        <taxon>Dikarya</taxon>
        <taxon>Ascomycota</taxon>
        <taxon>Taphrinomycotina</taxon>
        <taxon>Schizosaccharomycetes</taxon>
        <taxon>Schizosaccharomycetales</taxon>
        <taxon>Schizosaccharomycetaceae</taxon>
        <taxon>Schizosaccharomyces</taxon>
    </lineage>
</organism>
<dbReference type="EMBL" id="CP115611">
    <property type="protein sequence ID" value="WBW70606.1"/>
    <property type="molecule type" value="Genomic_DNA"/>
</dbReference>
<dbReference type="InterPro" id="IPR013155">
    <property type="entry name" value="M/V/L/I-tRNA-synth_anticd-bd"/>
</dbReference>
<keyword evidence="6 11" id="KW-0067">ATP-binding</keyword>
<proteinExistence type="inferred from homology"/>
<dbReference type="Pfam" id="PF08264">
    <property type="entry name" value="Anticodon_1"/>
    <property type="match status" value="1"/>
</dbReference>
<dbReference type="GO" id="GO:0005759">
    <property type="term" value="C:mitochondrial matrix"/>
    <property type="evidence" value="ECO:0007669"/>
    <property type="project" value="UniProtKB-SubCell"/>
</dbReference>
<dbReference type="Gene3D" id="1.10.730.10">
    <property type="entry name" value="Isoleucyl-tRNA Synthetase, Domain 1"/>
    <property type="match status" value="1"/>
</dbReference>
<reference evidence="16 17" key="1">
    <citation type="journal article" date="2023" name="G3 (Bethesda)">
        <title>A high-quality reference genome for the fission yeast Schizosaccharomyces osmophilus.</title>
        <authorList>
            <person name="Jia G.S."/>
            <person name="Zhang W.C."/>
            <person name="Liang Y."/>
            <person name="Liu X.H."/>
            <person name="Rhind N."/>
            <person name="Pidoux A."/>
            <person name="Brysch-Herzberg M."/>
            <person name="Du L.L."/>
        </authorList>
    </citation>
    <scope>NUCLEOTIDE SEQUENCE [LARGE SCALE GENOMIC DNA]</scope>
    <source>
        <strain evidence="16 17">CBS 15793</strain>
    </source>
</reference>
<evidence type="ECO:0000256" key="9">
    <source>
        <dbReference type="ARBA" id="ARBA00030520"/>
    </source>
</evidence>
<dbReference type="GO" id="GO:0032543">
    <property type="term" value="P:mitochondrial translation"/>
    <property type="evidence" value="ECO:0007669"/>
    <property type="project" value="TreeGrafter"/>
</dbReference>
<dbReference type="InterPro" id="IPR025709">
    <property type="entry name" value="Leu_tRNA-synth_edit"/>
</dbReference>
<keyword evidence="8 11" id="KW-0030">Aminoacyl-tRNA synthetase</keyword>
<dbReference type="InterPro" id="IPR009008">
    <property type="entry name" value="Val/Leu/Ile-tRNA-synth_edit"/>
</dbReference>
<dbReference type="InterPro" id="IPR014729">
    <property type="entry name" value="Rossmann-like_a/b/a_fold"/>
</dbReference>
<dbReference type="InterPro" id="IPR002302">
    <property type="entry name" value="Leu-tRNA-ligase"/>
</dbReference>
<dbReference type="GO" id="GO:0004823">
    <property type="term" value="F:leucine-tRNA ligase activity"/>
    <property type="evidence" value="ECO:0007669"/>
    <property type="project" value="UniProtKB-EC"/>
</dbReference>
<feature type="domain" description="Aminoacyl-tRNA synthetase class Ia" evidence="12">
    <location>
        <begin position="436"/>
        <end position="614"/>
    </location>
</feature>
<feature type="domain" description="Methionyl/Valyl/Leucyl/Isoleucyl-tRNA synthetase anticodon-binding" evidence="13">
    <location>
        <begin position="719"/>
        <end position="837"/>
    </location>
</feature>
<dbReference type="Proteomes" id="UP001212411">
    <property type="component" value="Chromosome 1"/>
</dbReference>
<evidence type="ECO:0000256" key="5">
    <source>
        <dbReference type="ARBA" id="ARBA00022741"/>
    </source>
</evidence>
<dbReference type="PANTHER" id="PTHR43740">
    <property type="entry name" value="LEUCYL-TRNA SYNTHETASE"/>
    <property type="match status" value="1"/>
</dbReference>
<sequence>MQLFNSRVVPRLLQSPNKINTLCSKKSISVVSHKLNLLDIEKKWKKEWAKQSPFPANESGKKKYVLSMFPYPSGSLHMGHVRVYTISDTLSRYYRMKGFNVIHPMGWDAFGLPAENAAIEHHISPKSWTKSNIEKMKHQFEYMNVHFDWDREIVTCDPSYYKWGQYLFTQLFRKGLAYQADALVNWDPVDCTVLANEQVDSQGRSWRSGAVVEKKNLCQWFFKTSDYSERLLKDLEELYAWPEKVKKMQQNWIGKSEGLEIQFKTDQKYTLDVYTTRPETIFGSAFIGLSKSHPLVQSEAQKYENLSTFLKSDDANSDGFELPIVAYNPLTAAPIPVYYAPYVVNEHGTGAVMGVPMHDLRDFTFATENGIPFPPTNVVLPLKSEMINNESPYTGNGVMSEISGEYSGMKNKEAAKAISKYLQSRGIARFVTKYRLRDWLVSRQRFWGTPIPIVHCDSCGAVPVPEHELPVQLPELTDIYGKGSSPLTNLESWVKTNCPQCKKPARRETDTMDTFVDSSWYFFRFLDPKNKNLPFDPKKVEKEMPVDIYIGGIEHSILHLLYSRFLSKVMHDIGLWKNDSLNNEPFTRLITQGMVHGPTYVSQSTGRILKPSQVEKILGKFVNTANPDDEVELCYFKMSKSKHNGVDPISTILRWGSDVTRAHLLFSAPVDGVLQWDSTGIVGAERWLLRLATCVESIQQMDQPDVSSSSEMNDKTLELLEQSHDYMVACAKNYENIFSLNVIISDSMKLTITIYNCLKDNASPKGALKTSAEVLIRCIAPIVPCISSELWNHLGHKDSVYTSWPSMQKPTITKKRVSVPVQINGKWRFQMNIPSDSLSENLVMKTVLAHPDAHRWLKDKKVVRAIIKPKVVSLVVK</sequence>
<dbReference type="Gene3D" id="3.40.50.620">
    <property type="entry name" value="HUPs"/>
    <property type="match status" value="2"/>
</dbReference>
<dbReference type="KEGG" id="som:SOMG_01670"/>
<dbReference type="CDD" id="cd00812">
    <property type="entry name" value="LeuRS_core"/>
    <property type="match status" value="1"/>
</dbReference>
<dbReference type="NCBIfam" id="TIGR00396">
    <property type="entry name" value="leuS_bact"/>
    <property type="match status" value="1"/>
</dbReference>
<gene>
    <name evidence="16" type="ORF">SOMG_01670</name>
</gene>
<dbReference type="FunFam" id="3.40.50.620:FF:000100">
    <property type="entry name" value="probable leucine--tRNA ligase, mitochondrial"/>
    <property type="match status" value="1"/>
</dbReference>
<dbReference type="GO" id="GO:0005524">
    <property type="term" value="F:ATP binding"/>
    <property type="evidence" value="ECO:0007669"/>
    <property type="project" value="UniProtKB-KW"/>
</dbReference>
<feature type="domain" description="Leucyl-tRNA synthetase editing" evidence="15">
    <location>
        <begin position="250"/>
        <end position="422"/>
    </location>
</feature>
<evidence type="ECO:0000256" key="11">
    <source>
        <dbReference type="RuleBase" id="RU363035"/>
    </source>
</evidence>
<dbReference type="InterPro" id="IPR001412">
    <property type="entry name" value="aa-tRNA-synth_I_CS"/>
</dbReference>
<evidence type="ECO:0000259" key="12">
    <source>
        <dbReference type="Pfam" id="PF00133"/>
    </source>
</evidence>
<name>A0AAF0ARR6_9SCHI</name>
<evidence type="ECO:0000256" key="4">
    <source>
        <dbReference type="ARBA" id="ARBA00022598"/>
    </source>
</evidence>
<evidence type="ECO:0000259" key="14">
    <source>
        <dbReference type="Pfam" id="PF09334"/>
    </source>
</evidence>
<evidence type="ECO:0000313" key="16">
    <source>
        <dbReference type="EMBL" id="WBW70606.1"/>
    </source>
</evidence>
<dbReference type="Pfam" id="PF00133">
    <property type="entry name" value="tRNA-synt_1"/>
    <property type="match status" value="1"/>
</dbReference>
<protein>
    <recommendedName>
        <fullName evidence="3">leucine--tRNA ligase</fullName>
        <ecNumber evidence="3">6.1.1.4</ecNumber>
    </recommendedName>
    <alternativeName>
        <fullName evidence="9">Leucyl-tRNA synthetase</fullName>
    </alternativeName>
</protein>
<dbReference type="Pfam" id="PF13603">
    <property type="entry name" value="tRNA-synt_1_2"/>
    <property type="match status" value="1"/>
</dbReference>
<evidence type="ECO:0000259" key="13">
    <source>
        <dbReference type="Pfam" id="PF08264"/>
    </source>
</evidence>
<evidence type="ECO:0000256" key="6">
    <source>
        <dbReference type="ARBA" id="ARBA00022840"/>
    </source>
</evidence>
<keyword evidence="17" id="KW-1185">Reference proteome</keyword>